<keyword evidence="3" id="KW-0808">Transferase</keyword>
<keyword evidence="5" id="KW-0902">Two-component regulatory system</keyword>
<keyword evidence="8" id="KW-0614">Plasmid</keyword>
<dbReference type="Proteomes" id="UP001225788">
    <property type="component" value="Plasmid unnamed1"/>
</dbReference>
<geneLocation type="plasmid" evidence="8 9">
    <name>unnamed1</name>
</geneLocation>
<comment type="catalytic activity">
    <reaction evidence="1">
        <text>ATP + protein L-histidine = ADP + protein N-phospho-L-histidine.</text>
        <dbReference type="EC" id="2.7.13.3"/>
    </reaction>
</comment>
<proteinExistence type="predicted"/>
<dbReference type="InterPro" id="IPR036890">
    <property type="entry name" value="HATPase_C_sf"/>
</dbReference>
<keyword evidence="6" id="KW-1133">Transmembrane helix</keyword>
<keyword evidence="6" id="KW-0472">Membrane</keyword>
<feature type="domain" description="Histidine kinase" evidence="7">
    <location>
        <begin position="282"/>
        <end position="476"/>
    </location>
</feature>
<evidence type="ECO:0000313" key="9">
    <source>
        <dbReference type="Proteomes" id="UP001225788"/>
    </source>
</evidence>
<evidence type="ECO:0000256" key="2">
    <source>
        <dbReference type="ARBA" id="ARBA00012438"/>
    </source>
</evidence>
<dbReference type="CDD" id="cd16917">
    <property type="entry name" value="HATPase_UhpB-NarQ-NarX-like"/>
    <property type="match status" value="1"/>
</dbReference>
<feature type="transmembrane region" description="Helical" evidence="6">
    <location>
        <begin position="34"/>
        <end position="53"/>
    </location>
</feature>
<dbReference type="GO" id="GO:0016301">
    <property type="term" value="F:kinase activity"/>
    <property type="evidence" value="ECO:0007669"/>
    <property type="project" value="UniProtKB-KW"/>
</dbReference>
<evidence type="ECO:0000313" key="8">
    <source>
        <dbReference type="EMBL" id="WLS05871.1"/>
    </source>
</evidence>
<dbReference type="SMART" id="SM00387">
    <property type="entry name" value="HATPase_c"/>
    <property type="match status" value="1"/>
</dbReference>
<evidence type="ECO:0000256" key="1">
    <source>
        <dbReference type="ARBA" id="ARBA00000085"/>
    </source>
</evidence>
<keyword evidence="4 8" id="KW-0418">Kinase</keyword>
<dbReference type="EC" id="2.7.13.3" evidence="2"/>
<dbReference type="InterPro" id="IPR003594">
    <property type="entry name" value="HATPase_dom"/>
</dbReference>
<dbReference type="RefSeq" id="WP_306162267.1">
    <property type="nucleotide sequence ID" value="NZ_CP132315.1"/>
</dbReference>
<dbReference type="PANTHER" id="PTHR24421">
    <property type="entry name" value="NITRATE/NITRITE SENSOR PROTEIN NARX-RELATED"/>
    <property type="match status" value="1"/>
</dbReference>
<evidence type="ECO:0000256" key="4">
    <source>
        <dbReference type="ARBA" id="ARBA00022777"/>
    </source>
</evidence>
<evidence type="ECO:0000259" key="7">
    <source>
        <dbReference type="PROSITE" id="PS50109"/>
    </source>
</evidence>
<dbReference type="PROSITE" id="PS50109">
    <property type="entry name" value="HIS_KIN"/>
    <property type="match status" value="1"/>
</dbReference>
<dbReference type="InterPro" id="IPR050482">
    <property type="entry name" value="Sensor_HK_TwoCompSys"/>
</dbReference>
<dbReference type="Pfam" id="PF02518">
    <property type="entry name" value="HATPase_c"/>
    <property type="match status" value="1"/>
</dbReference>
<evidence type="ECO:0000256" key="6">
    <source>
        <dbReference type="SAM" id="Phobius"/>
    </source>
</evidence>
<protein>
    <recommendedName>
        <fullName evidence="2">histidine kinase</fullName>
        <ecNumber evidence="2">2.7.13.3</ecNumber>
    </recommendedName>
</protein>
<feature type="transmembrane region" description="Helical" evidence="6">
    <location>
        <begin position="209"/>
        <end position="231"/>
    </location>
</feature>
<dbReference type="EMBL" id="CP132315">
    <property type="protein sequence ID" value="WLS05871.1"/>
    <property type="molecule type" value="Genomic_DNA"/>
</dbReference>
<dbReference type="InterPro" id="IPR004358">
    <property type="entry name" value="Sig_transdc_His_kin-like_C"/>
</dbReference>
<dbReference type="SUPFAM" id="SSF55874">
    <property type="entry name" value="ATPase domain of HSP90 chaperone/DNA topoisomerase II/histidine kinase"/>
    <property type="match status" value="1"/>
</dbReference>
<dbReference type="PRINTS" id="PR00344">
    <property type="entry name" value="BCTRLSENSOR"/>
</dbReference>
<keyword evidence="6" id="KW-0812">Transmembrane</keyword>
<reference evidence="8 9" key="1">
    <citation type="submission" date="2023-08" db="EMBL/GenBank/DDBJ databases">
        <title>Pathogen: clinical or host-associated sample.</title>
        <authorList>
            <person name="Hergert J."/>
            <person name="Casey R."/>
            <person name="Wagner J."/>
            <person name="Young E.L."/>
            <person name="Oakeson K.F."/>
        </authorList>
    </citation>
    <scope>NUCLEOTIDE SEQUENCE [LARGE SCALE GENOMIC DNA]</scope>
    <source>
        <strain evidence="8 9">UPHL-collab-2</strain>
        <plasmid evidence="8 9">unnamed1</plasmid>
    </source>
</reference>
<accession>A0ABY9KFE6</accession>
<dbReference type="PANTHER" id="PTHR24421:SF10">
    <property type="entry name" value="NITRATE_NITRITE SENSOR PROTEIN NARQ"/>
    <property type="match status" value="1"/>
</dbReference>
<evidence type="ECO:0000256" key="3">
    <source>
        <dbReference type="ARBA" id="ARBA00022679"/>
    </source>
</evidence>
<gene>
    <name evidence="8" type="ORF">Q9315_18560</name>
</gene>
<dbReference type="InterPro" id="IPR005467">
    <property type="entry name" value="His_kinase_dom"/>
</dbReference>
<name>A0ABY9KFE6_9HYPH</name>
<dbReference type="Gene3D" id="3.30.565.10">
    <property type="entry name" value="Histidine kinase-like ATPase, C-terminal domain"/>
    <property type="match status" value="1"/>
</dbReference>
<sequence length="479" mass="51500">MLTRVNASDPACVDPTRAPARSSVWGRQTLARQFFIVGSAFSLAAMALVGLFVTNLIEQAVTRNAAASTALYVDSIIAPLLPDMASSEILDETSSRALDETLAQGPLGERLKAFRLWSRDGRILYSSDPSQIGEQITPSEDLQKALGGELVAEFDEVDDIESKAERESGLPLLEIYSPLLQPWSGEVVAVTEFYEVAEGLKVDLAVARWQSWSAVAAVTLAFFLTLSAIVFRGSRTIDRQSIELKSRVADLTQLLSQNDALKSRIQRAAAATTALNESYLRNLGADLHDGPAQLVAFAALRIDSGLLSDPATSAERREKEVSVIKTSLDEAMTEIRTICSGLVLPHIESAGLEEMLEELLNSYGARTGKSVELRNSATVAVLPVAAKICIYRFIQEALNNGYKHAAGAGQWVDIARHDDVIEVRVGDAGPGISQPSSSSRIGLAGMRDRVESLGGTFGVATTAAGTIVTMRLPLHDMET</sequence>
<evidence type="ECO:0000256" key="5">
    <source>
        <dbReference type="ARBA" id="ARBA00023012"/>
    </source>
</evidence>
<organism evidence="8 9">
    <name type="scientific">Shinella oryzae</name>
    <dbReference type="NCBI Taxonomy" id="2871820"/>
    <lineage>
        <taxon>Bacteria</taxon>
        <taxon>Pseudomonadati</taxon>
        <taxon>Pseudomonadota</taxon>
        <taxon>Alphaproteobacteria</taxon>
        <taxon>Hyphomicrobiales</taxon>
        <taxon>Rhizobiaceae</taxon>
        <taxon>Shinella</taxon>
    </lineage>
</organism>
<keyword evidence="9" id="KW-1185">Reference proteome</keyword>